<organism evidence="1 2">
    <name type="scientific">Ridgeia piscesae</name>
    <name type="common">Tubeworm</name>
    <dbReference type="NCBI Taxonomy" id="27915"/>
    <lineage>
        <taxon>Eukaryota</taxon>
        <taxon>Metazoa</taxon>
        <taxon>Spiralia</taxon>
        <taxon>Lophotrochozoa</taxon>
        <taxon>Annelida</taxon>
        <taxon>Polychaeta</taxon>
        <taxon>Sedentaria</taxon>
        <taxon>Canalipalpata</taxon>
        <taxon>Sabellida</taxon>
        <taxon>Siboglinidae</taxon>
        <taxon>Ridgeia</taxon>
    </lineage>
</organism>
<evidence type="ECO:0000313" key="1">
    <source>
        <dbReference type="EMBL" id="KAK2182559.1"/>
    </source>
</evidence>
<comment type="caution">
    <text evidence="1">The sequence shown here is derived from an EMBL/GenBank/DDBJ whole genome shotgun (WGS) entry which is preliminary data.</text>
</comment>
<name>A0AAD9NW89_RIDPI</name>
<dbReference type="Proteomes" id="UP001209878">
    <property type="component" value="Unassembled WGS sequence"/>
</dbReference>
<accession>A0AAD9NW89</accession>
<reference evidence="1" key="1">
    <citation type="journal article" date="2023" name="Mol. Biol. Evol.">
        <title>Third-Generation Sequencing Reveals the Adaptive Role of the Epigenome in Three Deep-Sea Polychaetes.</title>
        <authorList>
            <person name="Perez M."/>
            <person name="Aroh O."/>
            <person name="Sun Y."/>
            <person name="Lan Y."/>
            <person name="Juniper S.K."/>
            <person name="Young C.R."/>
            <person name="Angers B."/>
            <person name="Qian P.Y."/>
        </authorList>
    </citation>
    <scope>NUCLEOTIDE SEQUENCE</scope>
    <source>
        <strain evidence="1">R07B-5</strain>
    </source>
</reference>
<protein>
    <submittedName>
        <fullName evidence="1">Uncharacterized protein</fullName>
    </submittedName>
</protein>
<keyword evidence="2" id="KW-1185">Reference proteome</keyword>
<dbReference type="AlphaFoldDB" id="A0AAD9NW89"/>
<gene>
    <name evidence="1" type="ORF">NP493_348g01028</name>
</gene>
<dbReference type="EMBL" id="JAODUO010000348">
    <property type="protein sequence ID" value="KAK2182559.1"/>
    <property type="molecule type" value="Genomic_DNA"/>
</dbReference>
<sequence length="111" mass="12768">MYVRRPDELAVGWRWFVCGGVACVEYCLRGSRDCSPSLHYDSVYRSAAHINSTPSCVYFYIPSPQVSFVVSQYNKWVIYVDDGPSKRLRCIETLPLMCRHLLTASPIQRDI</sequence>
<proteinExistence type="predicted"/>
<evidence type="ECO:0000313" key="2">
    <source>
        <dbReference type="Proteomes" id="UP001209878"/>
    </source>
</evidence>